<evidence type="ECO:0000313" key="4">
    <source>
        <dbReference type="Proteomes" id="UP001362999"/>
    </source>
</evidence>
<gene>
    <name evidence="3" type="ORF">R3P38DRAFT_3205457</name>
    <name evidence="2" type="ORF">R3P38DRAFT_3218143</name>
</gene>
<name>A0AAW0ANG8_9AGAR</name>
<protein>
    <submittedName>
        <fullName evidence="3">Uncharacterized protein</fullName>
    </submittedName>
</protein>
<feature type="compositionally biased region" description="Low complexity" evidence="1">
    <location>
        <begin position="1"/>
        <end position="12"/>
    </location>
</feature>
<feature type="compositionally biased region" description="Basic and acidic residues" evidence="1">
    <location>
        <begin position="45"/>
        <end position="55"/>
    </location>
</feature>
<evidence type="ECO:0000313" key="2">
    <source>
        <dbReference type="EMBL" id="KAK7000921.1"/>
    </source>
</evidence>
<evidence type="ECO:0000256" key="1">
    <source>
        <dbReference type="SAM" id="MobiDB-lite"/>
    </source>
</evidence>
<accession>A0AAW0ANG8</accession>
<evidence type="ECO:0000313" key="3">
    <source>
        <dbReference type="EMBL" id="KAK7014570.1"/>
    </source>
</evidence>
<dbReference type="EMBL" id="JAWWNJ010000086">
    <property type="protein sequence ID" value="KAK7000921.1"/>
    <property type="molecule type" value="Genomic_DNA"/>
</dbReference>
<feature type="region of interest" description="Disordered" evidence="1">
    <location>
        <begin position="97"/>
        <end position="117"/>
    </location>
</feature>
<reference evidence="3 4" key="1">
    <citation type="journal article" date="2024" name="J Genomics">
        <title>Draft genome sequencing and assembly of Favolaschia claudopus CIRM-BRFM 2984 isolated from oak limbs.</title>
        <authorList>
            <person name="Navarro D."/>
            <person name="Drula E."/>
            <person name="Chaduli D."/>
            <person name="Cazenave R."/>
            <person name="Ahrendt S."/>
            <person name="Wang J."/>
            <person name="Lipzen A."/>
            <person name="Daum C."/>
            <person name="Barry K."/>
            <person name="Grigoriev I.V."/>
            <person name="Favel A."/>
            <person name="Rosso M.N."/>
            <person name="Martin F."/>
        </authorList>
    </citation>
    <scope>NUCLEOTIDE SEQUENCE [LARGE SCALE GENOMIC DNA]</scope>
    <source>
        <strain evidence="3 4">CIRM-BRFM 2984</strain>
    </source>
</reference>
<proteinExistence type="predicted"/>
<comment type="caution">
    <text evidence="3">The sequence shown here is derived from an EMBL/GenBank/DDBJ whole genome shotgun (WGS) entry which is preliminary data.</text>
</comment>
<feature type="compositionally biased region" description="Acidic residues" evidence="1">
    <location>
        <begin position="62"/>
        <end position="71"/>
    </location>
</feature>
<dbReference type="EMBL" id="JAWWNJ010000056">
    <property type="protein sequence ID" value="KAK7014570.1"/>
    <property type="molecule type" value="Genomic_DNA"/>
</dbReference>
<feature type="region of interest" description="Disordered" evidence="1">
    <location>
        <begin position="1"/>
        <end position="71"/>
    </location>
</feature>
<sequence>MSAPSAAVAVAAHQNGSPILPPVSEDKYSPDWPSELLSDDESDFEDQHLTYEDAMKPAGQSDVDDDSDVEVEEEEQMFSLAAEFLDDEVLLEKLLTQSARGGEDADDGMGCQAAEGA</sequence>
<keyword evidence="4" id="KW-1185">Reference proteome</keyword>
<dbReference type="Proteomes" id="UP001362999">
    <property type="component" value="Unassembled WGS sequence"/>
</dbReference>
<dbReference type="AlphaFoldDB" id="A0AAW0ANG8"/>
<organism evidence="3 4">
    <name type="scientific">Favolaschia claudopus</name>
    <dbReference type="NCBI Taxonomy" id="2862362"/>
    <lineage>
        <taxon>Eukaryota</taxon>
        <taxon>Fungi</taxon>
        <taxon>Dikarya</taxon>
        <taxon>Basidiomycota</taxon>
        <taxon>Agaricomycotina</taxon>
        <taxon>Agaricomycetes</taxon>
        <taxon>Agaricomycetidae</taxon>
        <taxon>Agaricales</taxon>
        <taxon>Marasmiineae</taxon>
        <taxon>Mycenaceae</taxon>
        <taxon>Favolaschia</taxon>
    </lineage>
</organism>